<dbReference type="PANTHER" id="PTHR31321">
    <property type="entry name" value="ACYL-COA THIOESTER HYDROLASE YBHC-RELATED"/>
    <property type="match status" value="1"/>
</dbReference>
<protein>
    <recommendedName>
        <fullName evidence="10">Pectinesterase catalytic domain-containing protein</fullName>
    </recommendedName>
</protein>
<dbReference type="NCBIfam" id="TIGR02601">
    <property type="entry name" value="autotrns_rpt"/>
    <property type="match status" value="1"/>
</dbReference>
<accession>A0A2V4BLB9</accession>
<dbReference type="InterPro" id="IPR013425">
    <property type="entry name" value="Autotrns_rpt"/>
</dbReference>
<evidence type="ECO:0000313" key="9">
    <source>
        <dbReference type="Proteomes" id="UP000247903"/>
    </source>
</evidence>
<proteinExistence type="inferred from homology"/>
<dbReference type="Pfam" id="PF01095">
    <property type="entry name" value="Pectinesterase"/>
    <property type="match status" value="1"/>
</dbReference>
<feature type="signal peptide" evidence="5">
    <location>
        <begin position="1"/>
        <end position="22"/>
    </location>
</feature>
<dbReference type="RefSeq" id="WP_110308586.1">
    <property type="nucleotide sequence ID" value="NZ_QJHK01000031.1"/>
</dbReference>
<dbReference type="GO" id="GO:0009279">
    <property type="term" value="C:cell outer membrane"/>
    <property type="evidence" value="ECO:0007669"/>
    <property type="project" value="TreeGrafter"/>
</dbReference>
<reference evidence="8 9" key="1">
    <citation type="submission" date="2018-05" db="EMBL/GenBank/DDBJ databases">
        <title>Flavobacterium sp. strain IMCC34759, incomplete genome.</title>
        <authorList>
            <person name="Joung Y."/>
            <person name="Cho J."/>
        </authorList>
    </citation>
    <scope>NUCLEOTIDE SEQUENCE [LARGE SCALE GENOMIC DNA]</scope>
    <source>
        <strain evidence="8 9">IMCC34759</strain>
    </source>
</reference>
<comment type="caution">
    <text evidence="8">The sequence shown here is derived from an EMBL/GenBank/DDBJ whole genome shotgun (WGS) entry which is preliminary data.</text>
</comment>
<comment type="similarity">
    <text evidence="1">Belongs to the pectinesterase family.</text>
</comment>
<keyword evidence="4" id="KW-0063">Aspartyl esterase</keyword>
<evidence type="ECO:0000256" key="3">
    <source>
        <dbReference type="ARBA" id="ARBA00022801"/>
    </source>
</evidence>
<dbReference type="PANTHER" id="PTHR31321:SF57">
    <property type="entry name" value="PECTINESTERASE 53-RELATED"/>
    <property type="match status" value="1"/>
</dbReference>
<evidence type="ECO:0000259" key="7">
    <source>
        <dbReference type="Pfam" id="PF18962"/>
    </source>
</evidence>
<keyword evidence="3" id="KW-0378">Hydrolase</keyword>
<dbReference type="InterPro" id="IPR011050">
    <property type="entry name" value="Pectin_lyase_fold/virulence"/>
</dbReference>
<dbReference type="Gene3D" id="2.160.20.10">
    <property type="entry name" value="Single-stranded right-handed beta-helix, Pectin lyase-like"/>
    <property type="match status" value="1"/>
</dbReference>
<name>A0A2V4BLB9_9FLAO</name>
<dbReference type="GO" id="GO:0042545">
    <property type="term" value="P:cell wall modification"/>
    <property type="evidence" value="ECO:0007669"/>
    <property type="project" value="InterPro"/>
</dbReference>
<dbReference type="SUPFAM" id="SSF51126">
    <property type="entry name" value="Pectin lyase-like"/>
    <property type="match status" value="1"/>
</dbReference>
<feature type="domain" description="Pectinesterase catalytic" evidence="6">
    <location>
        <begin position="28"/>
        <end position="337"/>
    </location>
</feature>
<dbReference type="EMBL" id="QJHK01000031">
    <property type="protein sequence ID" value="PXY38803.1"/>
    <property type="molecule type" value="Genomic_DNA"/>
</dbReference>
<dbReference type="NCBIfam" id="TIGR04183">
    <property type="entry name" value="Por_Secre_tail"/>
    <property type="match status" value="1"/>
</dbReference>
<keyword evidence="2 5" id="KW-0732">Signal</keyword>
<dbReference type="InterPro" id="IPR012334">
    <property type="entry name" value="Pectin_lyas_fold"/>
</dbReference>
<dbReference type="AlphaFoldDB" id="A0A2V4BLB9"/>
<evidence type="ECO:0000256" key="1">
    <source>
        <dbReference type="ARBA" id="ARBA00008891"/>
    </source>
</evidence>
<dbReference type="InterPro" id="IPR000070">
    <property type="entry name" value="Pectinesterase_cat"/>
</dbReference>
<organism evidence="8 9">
    <name type="scientific">Flavobacterium cheongpyeongense</name>
    <dbReference type="NCBI Taxonomy" id="2212651"/>
    <lineage>
        <taxon>Bacteria</taxon>
        <taxon>Pseudomonadati</taxon>
        <taxon>Bacteroidota</taxon>
        <taxon>Flavobacteriia</taxon>
        <taxon>Flavobacteriales</taxon>
        <taxon>Flavobacteriaceae</taxon>
        <taxon>Flavobacterium</taxon>
    </lineage>
</organism>
<evidence type="ECO:0000256" key="5">
    <source>
        <dbReference type="SAM" id="SignalP"/>
    </source>
</evidence>
<evidence type="ECO:0000313" key="8">
    <source>
        <dbReference type="EMBL" id="PXY38803.1"/>
    </source>
</evidence>
<evidence type="ECO:0000256" key="4">
    <source>
        <dbReference type="ARBA" id="ARBA00023085"/>
    </source>
</evidence>
<dbReference type="GO" id="GO:0030599">
    <property type="term" value="F:pectinesterase activity"/>
    <property type="evidence" value="ECO:0007669"/>
    <property type="project" value="InterPro"/>
</dbReference>
<evidence type="ECO:0008006" key="10">
    <source>
        <dbReference type="Google" id="ProtNLM"/>
    </source>
</evidence>
<dbReference type="Proteomes" id="UP000247903">
    <property type="component" value="Unassembled WGS sequence"/>
</dbReference>
<sequence length="912" mass="97457">MKKLDFFILFIIGLLSINQSTAQSFIPDIVVDINGTGNFTKIQDAINAAPAGTPTIIFIKNGLYNQEKLLVPANKTNLTIIGESRNQTIISYDINNCNDGGDGLCPDAKVALWSSNTDLVATAATLTIMANDFKAENITIKNTAGNVGQAQALTLRADRNVFINCDILAYQDTIYFWCPETARAYFKSCLIEGRTDYIYGRGIGFFNECEIRSFGGGWITAPSSTITQTYGFVFYKCNVTYNANSPSAGDNGQLIRLGRPWHEYPKVSWLYCTMAAEIHPQGWGDKWNMAYSDTSADLKLYEWMNTGAGADMSGRANWVGLRAMANQTEANLYEPNIVLAGADNWNPTLIPPAVTVYNWDGGAANTGWLEADNWNPNGVPTTTETANVYGNFIINANGGNFLADLNLKNGASIDVSANSTTNLLTLNQATISSTTTASLAGTIKTKGIVTINSSGNLNITAATSGVHQITKTGTGIVQLNGNNSGFTGNLSIEAGELQAKIANSLGNATKITVKTTGKLTIDVSNAIQTKTALYTEGAASIVLNQDITISEWYVDGVLKTLGQYDATTNPATISGTGKIIIGRPSQFNFVGGTANRNWDNPAHYSPALLPELGERVNVNATYIEAIAANFKGDMFLSNAKYILLRTTSTLAECKGPVTMEQGTSINYATSGTGFYLKAPIVLNGDITLFMSSANVAGSTMDLPGTFKGSYKVKLNNNRSGVINSGTVKLGGDNSNFTGIWDLTIPATTAGGSTQINGTVENAFGKGIINLASNNKALFNHAKCAGNELNMNITGTASAVLNVAVTVTKFTLNGTQLANGTYSASTHPGLLTGTGSITVNSASLGLEEKVFLTNGILNINKNFEELEVYNLLGQKIYQTKAVKEINLNALKTGVYIVRYKMDGKYASKKVFKN</sequence>
<evidence type="ECO:0000256" key="2">
    <source>
        <dbReference type="ARBA" id="ARBA00022729"/>
    </source>
</evidence>
<gene>
    <name evidence="8" type="ORF">DMB65_21000</name>
</gene>
<dbReference type="Pfam" id="PF18962">
    <property type="entry name" value="Por_Secre_tail"/>
    <property type="match status" value="1"/>
</dbReference>
<feature type="chain" id="PRO_5016015319" description="Pectinesterase catalytic domain-containing protein" evidence="5">
    <location>
        <begin position="23"/>
        <end position="912"/>
    </location>
</feature>
<evidence type="ECO:0000259" key="6">
    <source>
        <dbReference type="Pfam" id="PF01095"/>
    </source>
</evidence>
<dbReference type="OrthoDB" id="1282968at2"/>
<keyword evidence="9" id="KW-1185">Reference proteome</keyword>
<feature type="domain" description="Secretion system C-terminal sorting" evidence="7">
    <location>
        <begin position="853"/>
        <end position="909"/>
    </location>
</feature>
<dbReference type="InterPro" id="IPR026444">
    <property type="entry name" value="Secre_tail"/>
</dbReference>